<comment type="caution">
    <text evidence="6">The sequence shown here is derived from an EMBL/GenBank/DDBJ whole genome shotgun (WGS) entry which is preliminary data.</text>
</comment>
<evidence type="ECO:0000256" key="3">
    <source>
        <dbReference type="SAM" id="MobiDB-lite"/>
    </source>
</evidence>
<dbReference type="Pfam" id="PF06737">
    <property type="entry name" value="Transglycosylas"/>
    <property type="match status" value="1"/>
</dbReference>
<keyword evidence="2" id="KW-0378">Hydrolase</keyword>
<dbReference type="InterPro" id="IPR023346">
    <property type="entry name" value="Lysozyme-like_dom_sf"/>
</dbReference>
<evidence type="ECO:0000256" key="2">
    <source>
        <dbReference type="ARBA" id="ARBA00022801"/>
    </source>
</evidence>
<feature type="compositionally biased region" description="Acidic residues" evidence="3">
    <location>
        <begin position="54"/>
        <end position="85"/>
    </location>
</feature>
<feature type="region of interest" description="Disordered" evidence="3">
    <location>
        <begin position="30"/>
        <end position="97"/>
    </location>
</feature>
<comment type="similarity">
    <text evidence="1">Belongs to the transglycosylase family. Rpf subfamily.</text>
</comment>
<dbReference type="InterPro" id="IPR013207">
    <property type="entry name" value="LGFP"/>
</dbReference>
<evidence type="ECO:0000256" key="1">
    <source>
        <dbReference type="ARBA" id="ARBA00010830"/>
    </source>
</evidence>
<dbReference type="Pfam" id="PF08310">
    <property type="entry name" value="LGFP"/>
    <property type="match status" value="3"/>
</dbReference>
<feature type="domain" description="Resuscitation-promoting factor core lysozyme-like" evidence="5">
    <location>
        <begin position="314"/>
        <end position="386"/>
    </location>
</feature>
<proteinExistence type="inferred from homology"/>
<keyword evidence="4" id="KW-0732">Signal</keyword>
<name>A0ABP8JBX8_9MICO</name>
<organism evidence="6 7">
    <name type="scientific">Brevibacterium pityocampae</name>
    <dbReference type="NCBI Taxonomy" id="506594"/>
    <lineage>
        <taxon>Bacteria</taxon>
        <taxon>Bacillati</taxon>
        <taxon>Actinomycetota</taxon>
        <taxon>Actinomycetes</taxon>
        <taxon>Micrococcales</taxon>
        <taxon>Brevibacteriaceae</taxon>
        <taxon>Brevibacterium</taxon>
    </lineage>
</organism>
<dbReference type="Gene3D" id="1.10.530.10">
    <property type="match status" value="1"/>
</dbReference>
<feature type="chain" id="PRO_5046697317" description="Resuscitation-promoting factor core lysozyme-like domain-containing protein" evidence="4">
    <location>
        <begin position="31"/>
        <end position="393"/>
    </location>
</feature>
<protein>
    <recommendedName>
        <fullName evidence="5">Resuscitation-promoting factor core lysozyme-like domain-containing protein</fullName>
    </recommendedName>
</protein>
<dbReference type="CDD" id="cd13925">
    <property type="entry name" value="RPF"/>
    <property type="match status" value="1"/>
</dbReference>
<keyword evidence="7" id="KW-1185">Reference proteome</keyword>
<accession>A0ABP8JBX8</accession>
<sequence>MRITDLARRTAVAVAALAMTAQLGIASASAAGLGSTDTGPSAEATTAPPSAPEDAPDEGAQPEEAPDEGAGSDDTADESAPEDPASEAPAGDALSSGTGAFAVRGAIASTWHDLGGAAGDLGRPTTAERCGLRGSGCYQRFQKGEVHWSPKTGAHATLGAIANTWARTGHEGGKLGYPTSNERCGLKGGGCYQRFQKGEVHWSPKTGARATTGAIARAWSWNGHETGDLGYPTSGERCGLKGGGCYQKFQKGQIHWSPKTGAHATKGGMQRQWAKAGWENGSWGYPTGSERKVGSGRWEQRFQGGLKTYTTIDPVWDRLAQCESGGNWKINTGNGYYGGLQFSASTWKAFGGHKYAKNAHLATREQQIEIAQKVQKVQGWGAWPACTRKLGIR</sequence>
<dbReference type="EMBL" id="BAABGL010000006">
    <property type="protein sequence ID" value="GAA4388293.1"/>
    <property type="molecule type" value="Genomic_DNA"/>
</dbReference>
<reference evidence="7" key="1">
    <citation type="journal article" date="2019" name="Int. J. Syst. Evol. Microbiol.">
        <title>The Global Catalogue of Microorganisms (GCM) 10K type strain sequencing project: providing services to taxonomists for standard genome sequencing and annotation.</title>
        <authorList>
            <consortium name="The Broad Institute Genomics Platform"/>
            <consortium name="The Broad Institute Genome Sequencing Center for Infectious Disease"/>
            <person name="Wu L."/>
            <person name="Ma J."/>
        </authorList>
    </citation>
    <scope>NUCLEOTIDE SEQUENCE [LARGE SCALE GENOMIC DNA]</scope>
    <source>
        <strain evidence="7">JCM 17808</strain>
    </source>
</reference>
<dbReference type="Proteomes" id="UP001500642">
    <property type="component" value="Unassembled WGS sequence"/>
</dbReference>
<feature type="compositionally biased region" description="Low complexity" evidence="3">
    <location>
        <begin position="30"/>
        <end position="48"/>
    </location>
</feature>
<dbReference type="InterPro" id="IPR010618">
    <property type="entry name" value="RPF"/>
</dbReference>
<gene>
    <name evidence="6" type="ORF">GCM10023167_12900</name>
</gene>
<evidence type="ECO:0000313" key="7">
    <source>
        <dbReference type="Proteomes" id="UP001500642"/>
    </source>
</evidence>
<evidence type="ECO:0000259" key="5">
    <source>
        <dbReference type="Pfam" id="PF06737"/>
    </source>
</evidence>
<evidence type="ECO:0000256" key="4">
    <source>
        <dbReference type="SAM" id="SignalP"/>
    </source>
</evidence>
<feature type="signal peptide" evidence="4">
    <location>
        <begin position="1"/>
        <end position="30"/>
    </location>
</feature>
<dbReference type="RefSeq" id="WP_345030830.1">
    <property type="nucleotide sequence ID" value="NZ_BAABGL010000006.1"/>
</dbReference>
<evidence type="ECO:0000313" key="6">
    <source>
        <dbReference type="EMBL" id="GAA4388293.1"/>
    </source>
</evidence>
<dbReference type="SUPFAM" id="SSF53955">
    <property type="entry name" value="Lysozyme-like"/>
    <property type="match status" value="1"/>
</dbReference>